<dbReference type="AlphaFoldDB" id="A0A0S8GQ49"/>
<organism evidence="5 6">
    <name type="scientific">candidate division WOR_3 bacterium SM23_60</name>
    <dbReference type="NCBI Taxonomy" id="1703780"/>
    <lineage>
        <taxon>Bacteria</taxon>
        <taxon>Bacteria division WOR-3</taxon>
    </lineage>
</organism>
<accession>A0A0S8GQ49</accession>
<dbReference type="Gene3D" id="1.20.58.1460">
    <property type="match status" value="1"/>
</dbReference>
<evidence type="ECO:0000259" key="3">
    <source>
        <dbReference type="Pfam" id="PF08223"/>
    </source>
</evidence>
<name>A0A0S8GQ49_UNCW3</name>
<evidence type="ECO:0000313" key="5">
    <source>
        <dbReference type="EMBL" id="KPK73770.1"/>
    </source>
</evidence>
<evidence type="ECO:0000256" key="1">
    <source>
        <dbReference type="SAM" id="Phobius"/>
    </source>
</evidence>
<keyword evidence="1" id="KW-0472">Membrane</keyword>
<dbReference type="Pfam" id="PF08223">
    <property type="entry name" value="PaaX_C"/>
    <property type="match status" value="1"/>
</dbReference>
<dbReference type="Gene3D" id="1.10.10.10">
    <property type="entry name" value="Winged helix-like DNA-binding domain superfamily/Winged helix DNA-binding domain"/>
    <property type="match status" value="1"/>
</dbReference>
<dbReference type="Gene3D" id="3.30.70.2650">
    <property type="match status" value="1"/>
</dbReference>
<feature type="transmembrane region" description="Helical" evidence="1">
    <location>
        <begin position="21"/>
        <end position="40"/>
    </location>
</feature>
<feature type="domain" description="Transcriptional repressor PaaX-like N-terminal" evidence="2">
    <location>
        <begin position="20"/>
        <end position="87"/>
    </location>
</feature>
<sequence>MSKTKRTSGKRHKKIKARFRTVIYTLFGAYIIPRGGEVHVGNLIELVLPLGFSANAIRLGLSRMARYGVFKIRRKGRRSYYSLSPKGMHRMEKGRVRAFDVKHKKWDGRWRLVVYKVPETLRTLRDKLRTELCNMGFASLSASVWISPHNLRSHIVGIVKEIGMTKNVEMFEAEYTGFRSAKEFAVHMWDIEALKNRYQVFVRKYTTLRSRFESLEKRGSLMDPGECFAERFCLTAEYVALRLDDPMLPLELLPANWVGLRAQMLHDAMWLLLKPAADNFADLILQQ</sequence>
<proteinExistence type="predicted"/>
<dbReference type="EMBL" id="LJUO01000003">
    <property type="protein sequence ID" value="KPK73770.1"/>
    <property type="molecule type" value="Genomic_DNA"/>
</dbReference>
<protein>
    <recommendedName>
        <fullName evidence="7">PaaX-like C-terminal domain-containing protein</fullName>
    </recommendedName>
</protein>
<dbReference type="PIRSF" id="PIRSF020623">
    <property type="entry name" value="PaaX"/>
    <property type="match status" value="1"/>
</dbReference>
<dbReference type="Pfam" id="PF07848">
    <property type="entry name" value="PaaX"/>
    <property type="match status" value="1"/>
</dbReference>
<dbReference type="PANTHER" id="PTHR30319:SF1">
    <property type="entry name" value="TRANSCRIPTIONAL REPRESSOR PAAX"/>
    <property type="match status" value="1"/>
</dbReference>
<reference evidence="5 6" key="1">
    <citation type="journal article" date="2015" name="Microbiome">
        <title>Genomic resolution of linkages in carbon, nitrogen, and sulfur cycling among widespread estuary sediment bacteria.</title>
        <authorList>
            <person name="Baker B.J."/>
            <person name="Lazar C.S."/>
            <person name="Teske A.P."/>
            <person name="Dick G.J."/>
        </authorList>
    </citation>
    <scope>NUCLEOTIDE SEQUENCE [LARGE SCALE GENOMIC DNA]</scope>
    <source>
        <strain evidence="5">SM23_60</strain>
    </source>
</reference>
<gene>
    <name evidence="5" type="ORF">AMJ87_00750</name>
</gene>
<dbReference type="Proteomes" id="UP000051096">
    <property type="component" value="Unassembled WGS sequence"/>
</dbReference>
<evidence type="ECO:0000313" key="6">
    <source>
        <dbReference type="Proteomes" id="UP000051096"/>
    </source>
</evidence>
<keyword evidence="1" id="KW-0812">Transmembrane</keyword>
<dbReference type="InterPro" id="IPR036390">
    <property type="entry name" value="WH_DNA-bd_sf"/>
</dbReference>
<evidence type="ECO:0008006" key="7">
    <source>
        <dbReference type="Google" id="ProtNLM"/>
    </source>
</evidence>
<evidence type="ECO:0000259" key="2">
    <source>
        <dbReference type="Pfam" id="PF07848"/>
    </source>
</evidence>
<dbReference type="SUPFAM" id="SSF46785">
    <property type="entry name" value="Winged helix' DNA-binding domain"/>
    <property type="match status" value="1"/>
</dbReference>
<comment type="caution">
    <text evidence="5">The sequence shown here is derived from an EMBL/GenBank/DDBJ whole genome shotgun (WGS) entry which is preliminary data.</text>
</comment>
<dbReference type="InterPro" id="IPR012906">
    <property type="entry name" value="PaaX-like_N"/>
</dbReference>
<feature type="domain" description="Transcriptional repressor PaaX-like central Cas2-like" evidence="4">
    <location>
        <begin position="104"/>
        <end position="184"/>
    </location>
</feature>
<dbReference type="GO" id="GO:0006351">
    <property type="term" value="P:DNA-templated transcription"/>
    <property type="evidence" value="ECO:0007669"/>
    <property type="project" value="InterPro"/>
</dbReference>
<evidence type="ECO:0000259" key="4">
    <source>
        <dbReference type="Pfam" id="PF20803"/>
    </source>
</evidence>
<dbReference type="PANTHER" id="PTHR30319">
    <property type="entry name" value="PHENYLACETIC ACID REGULATOR-RELATED TRANSCRIPTIONAL REPRESSOR"/>
    <property type="match status" value="1"/>
</dbReference>
<keyword evidence="1" id="KW-1133">Transmembrane helix</keyword>
<dbReference type="InterPro" id="IPR013225">
    <property type="entry name" value="PaaX_C"/>
</dbReference>
<dbReference type="InterPro" id="IPR036388">
    <property type="entry name" value="WH-like_DNA-bd_sf"/>
</dbReference>
<dbReference type="Pfam" id="PF20803">
    <property type="entry name" value="PaaX_M"/>
    <property type="match status" value="1"/>
</dbReference>
<feature type="domain" description="Transcriptional repressor PaaX-like C-terminal" evidence="3">
    <location>
        <begin position="189"/>
        <end position="281"/>
    </location>
</feature>
<dbReference type="InterPro" id="IPR011965">
    <property type="entry name" value="PaaX_trns_reg"/>
</dbReference>
<dbReference type="InterPro" id="IPR048846">
    <property type="entry name" value="PaaX-like_central"/>
</dbReference>